<evidence type="ECO:0000256" key="1">
    <source>
        <dbReference type="SAM" id="SignalP"/>
    </source>
</evidence>
<dbReference type="Proteomes" id="UP000663992">
    <property type="component" value="Unassembled WGS sequence"/>
</dbReference>
<dbReference type="EMBL" id="JAFKCS010000231">
    <property type="protein sequence ID" value="MBN7822867.1"/>
    <property type="molecule type" value="Genomic_DNA"/>
</dbReference>
<proteinExistence type="predicted"/>
<sequence length="365" mass="39733">MNRINRTALLASTLLLSSTAHASDSGLSDTLKAFANCDASFFSSIQAHSKTWEQYVPIERAGEVAWIAVENRARRSANSVPVRHTPEVAGIKLLSYSDESSDLGTMGYYLFWGFIAEGSAEDVARQLGKLMDHPERLQSLGPTYVRSEIKDGNRWQMIPPIPGAPGTKRLERVLLIEPVTGQSAQTRISCSLQGAVDAATLAALRPDIPATDYPQEVPDTSMDSVALPEGLTNAIDAPLLQPKFKSLRYTYRSQTNGNQAPSSVSIALDAEGSLLRKKETYSETFHVDRLVKADLVQLKAKMNGMGVSNVLVTQTLEAAIPASWSSGQVLSARMHHENVPPTPQDEPVNTFLECKVGGRFPARQV</sequence>
<comment type="caution">
    <text evidence="2">The sequence shown here is derived from an EMBL/GenBank/DDBJ whole genome shotgun (WGS) entry which is preliminary data.</text>
</comment>
<organism evidence="2 3">
    <name type="scientific">Bowmanella yangjiangensis</name>
    <dbReference type="NCBI Taxonomy" id="2811230"/>
    <lineage>
        <taxon>Bacteria</taxon>
        <taxon>Pseudomonadati</taxon>
        <taxon>Pseudomonadota</taxon>
        <taxon>Gammaproteobacteria</taxon>
        <taxon>Alteromonadales</taxon>
        <taxon>Alteromonadaceae</taxon>
        <taxon>Bowmanella</taxon>
    </lineage>
</organism>
<feature type="non-terminal residue" evidence="2">
    <location>
        <position position="365"/>
    </location>
</feature>
<name>A0ABS3D0F7_9ALTE</name>
<keyword evidence="3" id="KW-1185">Reference proteome</keyword>
<accession>A0ABS3D0F7</accession>
<feature type="signal peptide" evidence="1">
    <location>
        <begin position="1"/>
        <end position="22"/>
    </location>
</feature>
<gene>
    <name evidence="2" type="ORF">J0A65_23590</name>
</gene>
<evidence type="ECO:0000313" key="2">
    <source>
        <dbReference type="EMBL" id="MBN7822867.1"/>
    </source>
</evidence>
<feature type="chain" id="PRO_5046816985" evidence="1">
    <location>
        <begin position="23"/>
        <end position="365"/>
    </location>
</feature>
<reference evidence="2 3" key="1">
    <citation type="submission" date="2021-03" db="EMBL/GenBank/DDBJ databases">
        <title>novel species isolated from a fishpond in China.</title>
        <authorList>
            <person name="Lu H."/>
            <person name="Cai Z."/>
        </authorList>
    </citation>
    <scope>NUCLEOTIDE SEQUENCE [LARGE SCALE GENOMIC DNA]</scope>
    <source>
        <strain evidence="2 3">Y57</strain>
    </source>
</reference>
<keyword evidence="1" id="KW-0732">Signal</keyword>
<dbReference type="RefSeq" id="WP_206596719.1">
    <property type="nucleotide sequence ID" value="NZ_JAFKCS010000231.1"/>
</dbReference>
<evidence type="ECO:0000313" key="3">
    <source>
        <dbReference type="Proteomes" id="UP000663992"/>
    </source>
</evidence>
<protein>
    <submittedName>
        <fullName evidence="2">Uncharacterized protein</fullName>
    </submittedName>
</protein>